<evidence type="ECO:0000313" key="4">
    <source>
        <dbReference type="Proteomes" id="UP000249061"/>
    </source>
</evidence>
<dbReference type="InterPro" id="IPR013702">
    <property type="entry name" value="FIST_domain_N"/>
</dbReference>
<dbReference type="Pfam" id="PF08495">
    <property type="entry name" value="FIST"/>
    <property type="match status" value="1"/>
</dbReference>
<feature type="domain" description="FIST" evidence="2">
    <location>
        <begin position="28"/>
        <end position="215"/>
    </location>
</feature>
<reference evidence="3 4" key="1">
    <citation type="submission" date="2017-08" db="EMBL/GenBank/DDBJ databases">
        <title>Infants hospitalized years apart are colonized by the same room-sourced microbial strains.</title>
        <authorList>
            <person name="Brooks B."/>
            <person name="Olm M.R."/>
            <person name="Firek B.A."/>
            <person name="Baker R."/>
            <person name="Thomas B.C."/>
            <person name="Morowitz M.J."/>
            <person name="Banfield J.F."/>
        </authorList>
    </citation>
    <scope>NUCLEOTIDE SEQUENCE [LARGE SCALE GENOMIC DNA]</scope>
    <source>
        <strain evidence="3">S2_003_000_R2_14</strain>
    </source>
</reference>
<feature type="compositionally biased region" description="Basic and acidic residues" evidence="1">
    <location>
        <begin position="341"/>
        <end position="353"/>
    </location>
</feature>
<accession>A0A2W5T7D9</accession>
<organism evidence="3 4">
    <name type="scientific">Archangium gephyra</name>
    <dbReference type="NCBI Taxonomy" id="48"/>
    <lineage>
        <taxon>Bacteria</taxon>
        <taxon>Pseudomonadati</taxon>
        <taxon>Myxococcota</taxon>
        <taxon>Myxococcia</taxon>
        <taxon>Myxococcales</taxon>
        <taxon>Cystobacterineae</taxon>
        <taxon>Archangiaceae</taxon>
        <taxon>Archangium</taxon>
    </lineage>
</organism>
<dbReference type="InterPro" id="IPR019494">
    <property type="entry name" value="FIST_C"/>
</dbReference>
<evidence type="ECO:0000256" key="1">
    <source>
        <dbReference type="SAM" id="MobiDB-lite"/>
    </source>
</evidence>
<dbReference type="EMBL" id="QFQP01000014">
    <property type="protein sequence ID" value="PZR11460.1"/>
    <property type="molecule type" value="Genomic_DNA"/>
</dbReference>
<dbReference type="PANTHER" id="PTHR40252:SF2">
    <property type="entry name" value="BLR0328 PROTEIN"/>
    <property type="match status" value="1"/>
</dbReference>
<sequence length="353" mass="36803">MTTACVSTQSTSTDLATMTKDLVEGARDARFGFIACTEGVSAENLRASLASALPGVPFVGVTSCRSVIGNASVVRGPKAASAFWLTGDGVAASVASETDAGSGARLARQARKHLDAPTFALFHATPGTEEALLRDLAPELGNVPLLGGSAADDTIGGKWSVFTHETTLKAGAALALVKWPGEIVANWVSGAMPAQFKGVVTKADGRTIHEIDGKPAAQLYDQWLGGALKASITSGEQILDKTTLTPLGAHRSSGFTLVHPERIVNGRSIASFASVNVGETVSLMKSTKLAMQGRPANLVSRAAARLNGKPLKGVLLFYCAGVHARDRARHAAHGRRAQGHRGQDADLRRVPLR</sequence>
<gene>
    <name evidence="3" type="ORF">DI536_17695</name>
</gene>
<comment type="caution">
    <text evidence="3">The sequence shown here is derived from an EMBL/GenBank/DDBJ whole genome shotgun (WGS) entry which is preliminary data.</text>
</comment>
<evidence type="ECO:0000259" key="2">
    <source>
        <dbReference type="SMART" id="SM00897"/>
    </source>
</evidence>
<dbReference type="SMART" id="SM00897">
    <property type="entry name" value="FIST"/>
    <property type="match status" value="1"/>
</dbReference>
<evidence type="ECO:0000313" key="3">
    <source>
        <dbReference type="EMBL" id="PZR11460.1"/>
    </source>
</evidence>
<protein>
    <recommendedName>
        <fullName evidence="2">FIST domain-containing protein</fullName>
    </recommendedName>
</protein>
<feature type="compositionally biased region" description="Basic residues" evidence="1">
    <location>
        <begin position="330"/>
        <end position="339"/>
    </location>
</feature>
<name>A0A2W5T7D9_9BACT</name>
<dbReference type="Pfam" id="PF10442">
    <property type="entry name" value="FIST_C"/>
    <property type="match status" value="1"/>
</dbReference>
<feature type="region of interest" description="Disordered" evidence="1">
    <location>
        <begin position="330"/>
        <end position="353"/>
    </location>
</feature>
<dbReference type="Proteomes" id="UP000249061">
    <property type="component" value="Unassembled WGS sequence"/>
</dbReference>
<dbReference type="PANTHER" id="PTHR40252">
    <property type="entry name" value="BLR0328 PROTEIN"/>
    <property type="match status" value="1"/>
</dbReference>
<dbReference type="AlphaFoldDB" id="A0A2W5T7D9"/>
<proteinExistence type="predicted"/>